<feature type="coiled-coil region" evidence="3">
    <location>
        <begin position="438"/>
        <end position="476"/>
    </location>
</feature>
<protein>
    <submittedName>
        <fullName evidence="6">Methyl-accepting chemotaxis protein</fullName>
    </submittedName>
</protein>
<dbReference type="PANTHER" id="PTHR32089">
    <property type="entry name" value="METHYL-ACCEPTING CHEMOTAXIS PROTEIN MCPB"/>
    <property type="match status" value="1"/>
</dbReference>
<evidence type="ECO:0000313" key="7">
    <source>
        <dbReference type="Proteomes" id="UP000198618"/>
    </source>
</evidence>
<accession>A0A1I0AX12</accession>
<dbReference type="Gene3D" id="1.10.287.950">
    <property type="entry name" value="Methyl-accepting chemotaxis protein"/>
    <property type="match status" value="1"/>
</dbReference>
<proteinExistence type="predicted"/>
<dbReference type="Proteomes" id="UP000198618">
    <property type="component" value="Unassembled WGS sequence"/>
</dbReference>
<sequence length="488" mass="54193">MTKAMQLKLEDVRKKNVLTLVAFSFSLVSGLTLALLQGASEKGIYYGVELVCLLLGYVVIKFLVKKDTLYPYFIVGISFIFTFVGIYLFGSTLSILIIFYFLLFLTTTFLMLPVFLIGFVLGGIGIVYNGLAAGVEVQYLKENLALALLTYFLSGVISGVLIYLNRKQFNQIENLLVKTEQESLEKERNKHNLEVQVNQITEKITVVNEKIQGNVISQGEINEAISEVATGSSIQNEKIADIAQSVQDTLSHLSKMLHETGSLKQDFDRAKETAQNGKGLSDELTDNINQFREHIQELSTTFHLLSDKILETNTFSQDIINVSEQTNLLALNASIEAARAGESGKGFAVVADEIRKLAEMTNNTAERITSNLEEVNGTNDSALKIMNENIQMVQKNLDKTEKVNHAFSDLSLHMEETNRRFVSFQELANNVKENSSIVDQATSELAAIIEQASAALEEMSATVENLNNKSETIGRDMKETELVAKNIL</sequence>
<keyword evidence="4" id="KW-0472">Membrane</keyword>
<feature type="transmembrane region" description="Helical" evidence="4">
    <location>
        <begin position="143"/>
        <end position="164"/>
    </location>
</feature>
<keyword evidence="4" id="KW-1133">Transmembrane helix</keyword>
<evidence type="ECO:0000256" key="2">
    <source>
        <dbReference type="PROSITE-ProRule" id="PRU00284"/>
    </source>
</evidence>
<feature type="transmembrane region" description="Helical" evidence="4">
    <location>
        <begin position="44"/>
        <end position="63"/>
    </location>
</feature>
<keyword evidence="7" id="KW-1185">Reference proteome</keyword>
<dbReference type="GO" id="GO:0016020">
    <property type="term" value="C:membrane"/>
    <property type="evidence" value="ECO:0007669"/>
    <property type="project" value="InterPro"/>
</dbReference>
<dbReference type="AlphaFoldDB" id="A0A1I0AX12"/>
<dbReference type="RefSeq" id="WP_090867843.1">
    <property type="nucleotide sequence ID" value="NZ_FOHE01000004.1"/>
</dbReference>
<keyword evidence="3" id="KW-0175">Coiled coil</keyword>
<keyword evidence="4" id="KW-0812">Transmembrane</keyword>
<name>A0A1I0AX12_9BACI</name>
<evidence type="ECO:0000259" key="5">
    <source>
        <dbReference type="PROSITE" id="PS50111"/>
    </source>
</evidence>
<dbReference type="Pfam" id="PF00015">
    <property type="entry name" value="MCPsignal"/>
    <property type="match status" value="1"/>
</dbReference>
<dbReference type="STRING" id="930131.SAMN05216389_10466"/>
<evidence type="ECO:0000313" key="6">
    <source>
        <dbReference type="EMBL" id="SES98770.1"/>
    </source>
</evidence>
<feature type="domain" description="Methyl-accepting transducer" evidence="5">
    <location>
        <begin position="220"/>
        <end position="460"/>
    </location>
</feature>
<dbReference type="SUPFAM" id="SSF58104">
    <property type="entry name" value="Methyl-accepting chemotaxis protein (MCP) signaling domain"/>
    <property type="match status" value="1"/>
</dbReference>
<dbReference type="GO" id="GO:0007165">
    <property type="term" value="P:signal transduction"/>
    <property type="evidence" value="ECO:0007669"/>
    <property type="project" value="UniProtKB-KW"/>
</dbReference>
<dbReference type="EMBL" id="FOHE01000004">
    <property type="protein sequence ID" value="SES98770.1"/>
    <property type="molecule type" value="Genomic_DNA"/>
</dbReference>
<evidence type="ECO:0000256" key="1">
    <source>
        <dbReference type="ARBA" id="ARBA00023224"/>
    </source>
</evidence>
<dbReference type="OrthoDB" id="242546at2"/>
<feature type="coiled-coil region" evidence="3">
    <location>
        <begin position="169"/>
        <end position="210"/>
    </location>
</feature>
<dbReference type="PANTHER" id="PTHR32089:SF112">
    <property type="entry name" value="LYSOZYME-LIKE PROTEIN-RELATED"/>
    <property type="match status" value="1"/>
</dbReference>
<dbReference type="PROSITE" id="PS50111">
    <property type="entry name" value="CHEMOTAXIS_TRANSDUC_2"/>
    <property type="match status" value="1"/>
</dbReference>
<dbReference type="InterPro" id="IPR004089">
    <property type="entry name" value="MCPsignal_dom"/>
</dbReference>
<feature type="transmembrane region" description="Helical" evidence="4">
    <location>
        <begin position="109"/>
        <end position="131"/>
    </location>
</feature>
<evidence type="ECO:0000256" key="3">
    <source>
        <dbReference type="SAM" id="Coils"/>
    </source>
</evidence>
<gene>
    <name evidence="6" type="ORF">SAMN05216389_10466</name>
</gene>
<evidence type="ECO:0000256" key="4">
    <source>
        <dbReference type="SAM" id="Phobius"/>
    </source>
</evidence>
<reference evidence="6 7" key="1">
    <citation type="submission" date="2016-10" db="EMBL/GenBank/DDBJ databases">
        <authorList>
            <person name="de Groot N.N."/>
        </authorList>
    </citation>
    <scope>NUCLEOTIDE SEQUENCE [LARGE SCALE GENOMIC DNA]</scope>
    <source>
        <strain evidence="6 7">IBRC-M 10780</strain>
    </source>
</reference>
<keyword evidence="1 2" id="KW-0807">Transducer</keyword>
<dbReference type="SMART" id="SM00283">
    <property type="entry name" value="MA"/>
    <property type="match status" value="1"/>
</dbReference>
<organism evidence="6 7">
    <name type="scientific">Oceanobacillus limi</name>
    <dbReference type="NCBI Taxonomy" id="930131"/>
    <lineage>
        <taxon>Bacteria</taxon>
        <taxon>Bacillati</taxon>
        <taxon>Bacillota</taxon>
        <taxon>Bacilli</taxon>
        <taxon>Bacillales</taxon>
        <taxon>Bacillaceae</taxon>
        <taxon>Oceanobacillus</taxon>
    </lineage>
</organism>
<feature type="transmembrane region" description="Helical" evidence="4">
    <location>
        <begin position="70"/>
        <end position="103"/>
    </location>
</feature>